<sequence length="46" mass="5480">MHTLSQGIPNLHISIWANSGNASMQYCEKDRRKRFRELINAYMKNR</sequence>
<protein>
    <submittedName>
        <fullName evidence="1">Uncharacterized protein</fullName>
    </submittedName>
</protein>
<organism evidence="1 2">
    <name type="scientific">Bifidobacterium catenulatum DSM 16992 = JCM 1194 = LMG 11043</name>
    <dbReference type="NCBI Taxonomy" id="566552"/>
    <lineage>
        <taxon>Bacteria</taxon>
        <taxon>Bacillati</taxon>
        <taxon>Actinomycetota</taxon>
        <taxon>Actinomycetes</taxon>
        <taxon>Bifidobacteriales</taxon>
        <taxon>Bifidobacteriaceae</taxon>
        <taxon>Bifidobacterium</taxon>
    </lineage>
</organism>
<evidence type="ECO:0000313" key="1">
    <source>
        <dbReference type="EMBL" id="BAR01452.1"/>
    </source>
</evidence>
<dbReference type="Proteomes" id="UP000035061">
    <property type="component" value="Chromosome"/>
</dbReference>
<evidence type="ECO:0000313" key="2">
    <source>
        <dbReference type="Proteomes" id="UP000035061"/>
    </source>
</evidence>
<name>A0ABM7EU45_9BIFI</name>
<dbReference type="EMBL" id="AP012325">
    <property type="protein sequence ID" value="BAR01452.1"/>
    <property type="molecule type" value="Genomic_DNA"/>
</dbReference>
<gene>
    <name evidence="1" type="ORF">BBCT_0484</name>
</gene>
<proteinExistence type="predicted"/>
<keyword evidence="2" id="KW-1185">Reference proteome</keyword>
<reference evidence="1 2" key="1">
    <citation type="submission" date="2012-02" db="EMBL/GenBank/DDBJ databases">
        <title>Complete genome sequence of Bifidobacterium catenulatum JCM 1194.</title>
        <authorList>
            <person name="Toh H."/>
            <person name="Oshima K."/>
            <person name="Morita H."/>
            <person name="Hattori M."/>
        </authorList>
    </citation>
    <scope>NUCLEOTIDE SEQUENCE [LARGE SCALE GENOMIC DNA]</scope>
    <source>
        <strain evidence="1 2">JCM 1194</strain>
    </source>
</reference>
<accession>A0ABM7EU45</accession>